<dbReference type="CDD" id="cd14360">
    <property type="entry name" value="UBA_NAC_like_bac"/>
    <property type="match status" value="1"/>
</dbReference>
<dbReference type="AlphaFoldDB" id="A0A8J6JDW1"/>
<reference evidence="4" key="1">
    <citation type="submission" date="2020-08" db="EMBL/GenBank/DDBJ databases">
        <title>Genome public.</title>
        <authorList>
            <person name="Liu C."/>
            <person name="Sun Q."/>
        </authorList>
    </citation>
    <scope>NUCLEOTIDE SEQUENCE</scope>
    <source>
        <strain evidence="4">NSJ-51</strain>
    </source>
</reference>
<gene>
    <name evidence="4" type="ORF">H8S57_04420</name>
</gene>
<protein>
    <submittedName>
        <fullName evidence="4">Ubiquitin</fullName>
    </submittedName>
</protein>
<name>A0A8J6JDW1_9FIRM</name>
<feature type="region of interest" description="Disordered" evidence="2">
    <location>
        <begin position="62"/>
        <end position="89"/>
    </location>
</feature>
<keyword evidence="3" id="KW-1133">Transmembrane helix</keyword>
<dbReference type="EMBL" id="JACOPP010000004">
    <property type="protein sequence ID" value="MBC5732970.1"/>
    <property type="molecule type" value="Genomic_DNA"/>
</dbReference>
<keyword evidence="3" id="KW-0812">Transmembrane</keyword>
<proteinExistence type="predicted"/>
<evidence type="ECO:0000313" key="4">
    <source>
        <dbReference type="EMBL" id="MBC5732970.1"/>
    </source>
</evidence>
<dbReference type="InterPro" id="IPR009060">
    <property type="entry name" value="UBA-like_sf"/>
</dbReference>
<dbReference type="RefSeq" id="WP_186906867.1">
    <property type="nucleotide sequence ID" value="NZ_JACOPP010000004.1"/>
</dbReference>
<evidence type="ECO:0000256" key="2">
    <source>
        <dbReference type="SAM" id="MobiDB-lite"/>
    </source>
</evidence>
<dbReference type="SUPFAM" id="SSF46934">
    <property type="entry name" value="UBA-like"/>
    <property type="match status" value="1"/>
</dbReference>
<feature type="coiled-coil region" evidence="1">
    <location>
        <begin position="5"/>
        <end position="32"/>
    </location>
</feature>
<evidence type="ECO:0000313" key="5">
    <source>
        <dbReference type="Proteomes" id="UP000661435"/>
    </source>
</evidence>
<keyword evidence="5" id="KW-1185">Reference proteome</keyword>
<evidence type="ECO:0000256" key="1">
    <source>
        <dbReference type="SAM" id="Coils"/>
    </source>
</evidence>
<accession>A0A8J6JDW1</accession>
<keyword evidence="3" id="KW-0472">Membrane</keyword>
<evidence type="ECO:0000256" key="3">
    <source>
        <dbReference type="SAM" id="Phobius"/>
    </source>
</evidence>
<dbReference type="Gene3D" id="1.10.8.10">
    <property type="entry name" value="DNA helicase RuvA subunit, C-terminal domain"/>
    <property type="match status" value="1"/>
</dbReference>
<organism evidence="4 5">
    <name type="scientific">Lawsonibacter hominis</name>
    <dbReference type="NCBI Taxonomy" id="2763053"/>
    <lineage>
        <taxon>Bacteria</taxon>
        <taxon>Bacillati</taxon>
        <taxon>Bacillota</taxon>
        <taxon>Clostridia</taxon>
        <taxon>Eubacteriales</taxon>
        <taxon>Oscillospiraceae</taxon>
        <taxon>Lawsonibacter</taxon>
    </lineage>
</organism>
<feature type="transmembrane region" description="Helical" evidence="3">
    <location>
        <begin position="129"/>
        <end position="153"/>
    </location>
</feature>
<dbReference type="Proteomes" id="UP000661435">
    <property type="component" value="Unassembled WGS sequence"/>
</dbReference>
<keyword evidence="1" id="KW-0175">Coiled coil</keyword>
<comment type="caution">
    <text evidence="4">The sequence shown here is derived from an EMBL/GenBank/DDBJ whole genome shotgun (WGS) entry which is preliminary data.</text>
</comment>
<sequence>MAVTLEQVERLREEADLSYEEARALLEQTQGDLLEALILLERQGRTRGAAKSAYYSTRPSRDAAEGAALVPTAPSRGGRRRSAGQDAERPGFRAQLKALLLAAVDLLRHSTVNQFEVWRHGEMMTSLPVLILILLILVAFWISVPLLLLGLFFGCRYRFSGPDLEKSGAGDAVNRVTGVVGDAVEQVKDAFTRAAQGKDDPKK</sequence>